<reference evidence="4" key="3">
    <citation type="submission" date="2020-10" db="EMBL/GenBank/DDBJ databases">
        <title>Enrichment of novel Verrucomicrobia, Bacteroidetes and Krumholzibacteria in an oxygen-limited, methane- and iron-fed bioreactor inoculated with Bothnian Sea sediments.</title>
        <authorList>
            <person name="Martins P.D."/>
            <person name="de Jong A."/>
            <person name="Lenstra W.K."/>
            <person name="van Helmond N.A.G.M."/>
            <person name="Slomp C.P."/>
            <person name="Jetten M.S.M."/>
            <person name="Welte C.U."/>
            <person name="Rasigraf O."/>
        </authorList>
    </citation>
    <scope>NUCLEOTIDE SEQUENCE</scope>
    <source>
        <strain evidence="4">MAG47</strain>
    </source>
</reference>
<feature type="domain" description="Bacterial bifunctional deaminase-reductase C-terminal" evidence="2">
    <location>
        <begin position="4"/>
        <end position="196"/>
    </location>
</feature>
<comment type="caution">
    <text evidence="3">The sequence shown here is derived from an EMBL/GenBank/DDBJ whole genome shotgun (WGS) entry which is preliminary data.</text>
</comment>
<proteinExistence type="predicted"/>
<dbReference type="Proteomes" id="UP000642265">
    <property type="component" value="Unassembled WGS sequence"/>
</dbReference>
<reference evidence="3 5" key="1">
    <citation type="submission" date="2019-09" db="EMBL/GenBank/DDBJ databases">
        <title>Taxonomic organization of the family Brucellaceae based on a phylogenomic approach.</title>
        <authorList>
            <person name="Leclercq S."/>
            <person name="Cloeckaert A."/>
            <person name="Zygmunt M.S."/>
        </authorList>
    </citation>
    <scope>NUCLEOTIDE SEQUENCE [LARGE SCALE GENOMIC DNA]</scope>
    <source>
        <strain evidence="3 5">CCUG 34461</strain>
    </source>
</reference>
<evidence type="ECO:0000313" key="4">
    <source>
        <dbReference type="EMBL" id="MBE0562703.1"/>
    </source>
</evidence>
<dbReference type="GO" id="GO:0009231">
    <property type="term" value="P:riboflavin biosynthetic process"/>
    <property type="evidence" value="ECO:0007669"/>
    <property type="project" value="InterPro"/>
</dbReference>
<evidence type="ECO:0000313" key="3">
    <source>
        <dbReference type="EMBL" id="KAB2802631.1"/>
    </source>
</evidence>
<sequence length="228" mass="25060">MRRIIVGTFLSLDGVMQAPGGPEEDRTGQFEYGGWTVPYWDDVVAGAMGESFSKPFDLLLGRRTYDIFAAHWPHQVTDPNDPGFVSGEGEIARMFNDVTKYVATHRPESLNWQNSELLGDDIIASLRAIKATEGPDLSVSGSSELVHQLLASDLVDELRLLIYPVVLGKGKRLFDGQSVPSAFKLVSSTTSPSGVIIANYQRSGELKTGSFAMDHPSEEEIERRKNLS</sequence>
<dbReference type="AlphaFoldDB" id="A0A011URN9"/>
<reference evidence="4" key="2">
    <citation type="submission" date="2020-09" db="EMBL/GenBank/DDBJ databases">
        <authorList>
            <person name="Dalcin Martins P."/>
        </authorList>
    </citation>
    <scope>NUCLEOTIDE SEQUENCE</scope>
    <source>
        <strain evidence="4">MAG47</strain>
    </source>
</reference>
<dbReference type="InterPro" id="IPR024072">
    <property type="entry name" value="DHFR-like_dom_sf"/>
</dbReference>
<dbReference type="Proteomes" id="UP000441102">
    <property type="component" value="Unassembled WGS sequence"/>
</dbReference>
<dbReference type="RefSeq" id="WP_010659393.1">
    <property type="nucleotide sequence ID" value="NZ_CP044970.1"/>
</dbReference>
<dbReference type="EMBL" id="WBWX01000001">
    <property type="protein sequence ID" value="KAB2802631.1"/>
    <property type="molecule type" value="Genomic_DNA"/>
</dbReference>
<dbReference type="SUPFAM" id="SSF53597">
    <property type="entry name" value="Dihydrofolate reductase-like"/>
    <property type="match status" value="1"/>
</dbReference>
<dbReference type="InterPro" id="IPR050765">
    <property type="entry name" value="Riboflavin_Biosynth_HTPR"/>
</dbReference>
<dbReference type="EMBL" id="JACZKO010000047">
    <property type="protein sequence ID" value="MBE0562703.1"/>
    <property type="molecule type" value="Genomic_DNA"/>
</dbReference>
<organism evidence="3 5">
    <name type="scientific">Brucella anthropi</name>
    <name type="common">Ochrobactrum anthropi</name>
    <dbReference type="NCBI Taxonomy" id="529"/>
    <lineage>
        <taxon>Bacteria</taxon>
        <taxon>Pseudomonadati</taxon>
        <taxon>Pseudomonadota</taxon>
        <taxon>Alphaproteobacteria</taxon>
        <taxon>Hyphomicrobiales</taxon>
        <taxon>Brucellaceae</taxon>
        <taxon>Brucella/Ochrobactrum group</taxon>
        <taxon>Brucella</taxon>
    </lineage>
</organism>
<evidence type="ECO:0000256" key="1">
    <source>
        <dbReference type="SAM" id="MobiDB-lite"/>
    </source>
</evidence>
<dbReference type="InterPro" id="IPR002734">
    <property type="entry name" value="RibDG_C"/>
</dbReference>
<dbReference type="GeneID" id="61318171"/>
<evidence type="ECO:0000259" key="2">
    <source>
        <dbReference type="Pfam" id="PF01872"/>
    </source>
</evidence>
<feature type="compositionally biased region" description="Basic and acidic residues" evidence="1">
    <location>
        <begin position="215"/>
        <end position="228"/>
    </location>
</feature>
<dbReference type="Pfam" id="PF01872">
    <property type="entry name" value="RibD_C"/>
    <property type="match status" value="1"/>
</dbReference>
<protein>
    <submittedName>
        <fullName evidence="3">Dihydrofolate reductase</fullName>
    </submittedName>
</protein>
<evidence type="ECO:0000313" key="5">
    <source>
        <dbReference type="Proteomes" id="UP000441102"/>
    </source>
</evidence>
<accession>A0A011URN9</accession>
<dbReference type="Gene3D" id="3.40.430.10">
    <property type="entry name" value="Dihydrofolate Reductase, subunit A"/>
    <property type="match status" value="1"/>
</dbReference>
<name>A0A011URN9_BRUAN</name>
<dbReference type="PANTHER" id="PTHR38011">
    <property type="entry name" value="DIHYDROFOLATE REDUCTASE FAMILY PROTEIN (AFU_ORTHOLOGUE AFUA_8G06820)"/>
    <property type="match status" value="1"/>
</dbReference>
<dbReference type="GO" id="GO:0008703">
    <property type="term" value="F:5-amino-6-(5-phosphoribosylamino)uracil reductase activity"/>
    <property type="evidence" value="ECO:0007669"/>
    <property type="project" value="InterPro"/>
</dbReference>
<feature type="region of interest" description="Disordered" evidence="1">
    <location>
        <begin position="208"/>
        <end position="228"/>
    </location>
</feature>
<gene>
    <name evidence="3" type="ORF">F9L06_00210</name>
    <name evidence="4" type="ORF">IH622_18080</name>
</gene>
<dbReference type="PANTHER" id="PTHR38011:SF2">
    <property type="entry name" value="BIFUNCTIONAL DEAMINASE-REDUCTASE DOMAIN PROTEIN"/>
    <property type="match status" value="1"/>
</dbReference>